<dbReference type="PROSITE" id="PS00521">
    <property type="entry name" value="P5CR"/>
    <property type="match status" value="1"/>
</dbReference>
<dbReference type="InterPro" id="IPR008927">
    <property type="entry name" value="6-PGluconate_DH-like_C_sf"/>
</dbReference>
<organism evidence="9 10">
    <name type="scientific">Corynebacterium breve</name>
    <dbReference type="NCBI Taxonomy" id="3049799"/>
    <lineage>
        <taxon>Bacteria</taxon>
        <taxon>Bacillati</taxon>
        <taxon>Actinomycetota</taxon>
        <taxon>Actinomycetes</taxon>
        <taxon>Mycobacteriales</taxon>
        <taxon>Corynebacteriaceae</taxon>
        <taxon>Corynebacterium</taxon>
    </lineage>
</organism>
<dbReference type="InterPro" id="IPR000304">
    <property type="entry name" value="Pyrroline-COOH_reductase"/>
</dbReference>
<evidence type="ECO:0000256" key="6">
    <source>
        <dbReference type="RuleBase" id="RU003903"/>
    </source>
</evidence>
<accession>A0ABY8VED6</accession>
<dbReference type="SUPFAM" id="SSF48179">
    <property type="entry name" value="6-phosphogluconate dehydrogenase C-terminal domain-like"/>
    <property type="match status" value="1"/>
</dbReference>
<keyword evidence="4 6" id="KW-0641">Proline biosynthesis</keyword>
<proteinExistence type="inferred from homology"/>
<dbReference type="HAMAP" id="MF_01925">
    <property type="entry name" value="P5C_reductase"/>
    <property type="match status" value="1"/>
</dbReference>
<evidence type="ECO:0000259" key="8">
    <source>
        <dbReference type="Pfam" id="PF14748"/>
    </source>
</evidence>
<dbReference type="Proteomes" id="UP001225598">
    <property type="component" value="Chromosome"/>
</dbReference>
<comment type="subcellular location">
    <subcellularLocation>
        <location evidence="4">Cytoplasm</location>
    </subcellularLocation>
</comment>
<dbReference type="NCBIfam" id="TIGR00112">
    <property type="entry name" value="proC"/>
    <property type="match status" value="1"/>
</dbReference>
<protein>
    <recommendedName>
        <fullName evidence="4 5">Pyrroline-5-carboxylate reductase</fullName>
        <shortName evidence="4">P5C reductase</shortName>
        <shortName evidence="4">P5CR</shortName>
        <ecNumber evidence="4 5">1.5.1.2</ecNumber>
    </recommendedName>
    <alternativeName>
        <fullName evidence="4">PCA reductase</fullName>
    </alternativeName>
</protein>
<keyword evidence="3 4" id="KW-0560">Oxidoreductase</keyword>
<name>A0ABY8VED6_9CORY</name>
<keyword evidence="4" id="KW-0963">Cytoplasm</keyword>
<comment type="catalytic activity">
    <reaction evidence="4">
        <text>L-proline + NAD(+) = (S)-1-pyrroline-5-carboxylate + NADH + 2 H(+)</text>
        <dbReference type="Rhea" id="RHEA:14105"/>
        <dbReference type="ChEBI" id="CHEBI:15378"/>
        <dbReference type="ChEBI" id="CHEBI:17388"/>
        <dbReference type="ChEBI" id="CHEBI:57540"/>
        <dbReference type="ChEBI" id="CHEBI:57945"/>
        <dbReference type="ChEBI" id="CHEBI:60039"/>
        <dbReference type="EC" id="1.5.1.2"/>
    </reaction>
</comment>
<dbReference type="InterPro" id="IPR053790">
    <property type="entry name" value="P5CR-like_CS"/>
</dbReference>
<comment type="pathway">
    <text evidence="4 6">Amino-acid biosynthesis; L-proline biosynthesis; L-proline from L-glutamate 5-semialdehyde: step 1/1.</text>
</comment>
<dbReference type="Gene3D" id="1.10.3730.10">
    <property type="entry name" value="ProC C-terminal domain-like"/>
    <property type="match status" value="1"/>
</dbReference>
<dbReference type="PANTHER" id="PTHR11645">
    <property type="entry name" value="PYRROLINE-5-CARBOXYLATE REDUCTASE"/>
    <property type="match status" value="1"/>
</dbReference>
<dbReference type="GO" id="GO:0004735">
    <property type="term" value="F:pyrroline-5-carboxylate reductase activity"/>
    <property type="evidence" value="ECO:0007669"/>
    <property type="project" value="UniProtKB-EC"/>
</dbReference>
<sequence length="271" mass="27743">MSKISVIGGGQIGEALIAGLIAADYDPKTITVTNRSAEHSEQLAQRYGVHTTSDNEEAASDADVVFLCVKPAGIVPVIEEIADTIANNDVSTTLVSMAAGITLAKMEEAISSAGTSVVRVMPNTPMLIGKGVCAISTGKFVTEEQAELVKTLLASTGTVVFVPEGSMDAVTALSGSGPAYVFLVTEALIDAAVSLGLSRSVAQELAIATVAGSGAMLEQSGADPVVLRAGVSSPAGTTVAAVRELEESGLRGAFYRALEKNAFRARELGKQ</sequence>
<reference evidence="9 10" key="1">
    <citation type="submission" date="2023-05" db="EMBL/GenBank/DDBJ databases">
        <title>Corynebacterium suedekumii sp. nov. and Corynebacterium breve sp. nov. isolated from raw cow's milk.</title>
        <authorList>
            <person name="Baer M.K."/>
            <person name="Mehl L."/>
            <person name="Hellmuth R."/>
            <person name="Marke G."/>
            <person name="Lipski A."/>
        </authorList>
    </citation>
    <scope>NUCLEOTIDE SEQUENCE [LARGE SCALE GENOMIC DNA]</scope>
    <source>
        <strain evidence="9 10">R4</strain>
    </source>
</reference>
<dbReference type="EC" id="1.5.1.2" evidence="4 5"/>
<comment type="catalytic activity">
    <reaction evidence="4 6">
        <text>L-proline + NADP(+) = (S)-1-pyrroline-5-carboxylate + NADPH + 2 H(+)</text>
        <dbReference type="Rhea" id="RHEA:14109"/>
        <dbReference type="ChEBI" id="CHEBI:15378"/>
        <dbReference type="ChEBI" id="CHEBI:17388"/>
        <dbReference type="ChEBI" id="CHEBI:57783"/>
        <dbReference type="ChEBI" id="CHEBI:58349"/>
        <dbReference type="ChEBI" id="CHEBI:60039"/>
        <dbReference type="EC" id="1.5.1.2"/>
    </reaction>
</comment>
<keyword evidence="4 6" id="KW-0028">Amino-acid biosynthesis</keyword>
<evidence type="ECO:0000256" key="3">
    <source>
        <dbReference type="ARBA" id="ARBA00023002"/>
    </source>
</evidence>
<evidence type="ECO:0000313" key="10">
    <source>
        <dbReference type="Proteomes" id="UP001225598"/>
    </source>
</evidence>
<dbReference type="PIRSF" id="PIRSF000193">
    <property type="entry name" value="Pyrrol-5-carb_rd"/>
    <property type="match status" value="1"/>
</dbReference>
<evidence type="ECO:0000256" key="5">
    <source>
        <dbReference type="NCBIfam" id="TIGR00112"/>
    </source>
</evidence>
<keyword evidence="2 4" id="KW-0521">NADP</keyword>
<evidence type="ECO:0000313" key="9">
    <source>
        <dbReference type="EMBL" id="WIM68010.1"/>
    </source>
</evidence>
<dbReference type="PANTHER" id="PTHR11645:SF0">
    <property type="entry name" value="PYRROLINE-5-CARBOXYLATE REDUCTASE 3"/>
    <property type="match status" value="1"/>
</dbReference>
<dbReference type="Pfam" id="PF14748">
    <property type="entry name" value="P5CR_dimer"/>
    <property type="match status" value="1"/>
</dbReference>
<evidence type="ECO:0000256" key="2">
    <source>
        <dbReference type="ARBA" id="ARBA00022857"/>
    </source>
</evidence>
<dbReference type="RefSeq" id="WP_284825334.1">
    <property type="nucleotide sequence ID" value="NZ_CP126969.1"/>
</dbReference>
<dbReference type="Gene3D" id="3.40.50.720">
    <property type="entry name" value="NAD(P)-binding Rossmann-like Domain"/>
    <property type="match status" value="1"/>
</dbReference>
<feature type="domain" description="Pyrroline-5-carboxylate reductase dimerisation" evidence="8">
    <location>
        <begin position="164"/>
        <end position="268"/>
    </location>
</feature>
<evidence type="ECO:0000256" key="1">
    <source>
        <dbReference type="ARBA" id="ARBA00005525"/>
    </source>
</evidence>
<dbReference type="SUPFAM" id="SSF51735">
    <property type="entry name" value="NAD(P)-binding Rossmann-fold domains"/>
    <property type="match status" value="1"/>
</dbReference>
<dbReference type="InterPro" id="IPR029036">
    <property type="entry name" value="P5CR_dimer"/>
</dbReference>
<evidence type="ECO:0000256" key="4">
    <source>
        <dbReference type="HAMAP-Rule" id="MF_01925"/>
    </source>
</evidence>
<dbReference type="InterPro" id="IPR036291">
    <property type="entry name" value="NAD(P)-bd_dom_sf"/>
</dbReference>
<evidence type="ECO:0000259" key="7">
    <source>
        <dbReference type="Pfam" id="PF03807"/>
    </source>
</evidence>
<feature type="domain" description="Pyrroline-5-carboxylate reductase catalytic N-terminal" evidence="7">
    <location>
        <begin position="3"/>
        <end position="100"/>
    </location>
</feature>
<dbReference type="EMBL" id="CP126969">
    <property type="protein sequence ID" value="WIM68010.1"/>
    <property type="molecule type" value="Genomic_DNA"/>
</dbReference>
<keyword evidence="10" id="KW-1185">Reference proteome</keyword>
<comment type="similarity">
    <text evidence="1 4 6">Belongs to the pyrroline-5-carboxylate reductase family.</text>
</comment>
<comment type="function">
    <text evidence="4">Catalyzes the reduction of 1-pyrroline-5-carboxylate (PCA) to L-proline.</text>
</comment>
<gene>
    <name evidence="4 9" type="primary">proC</name>
    <name evidence="9" type="ORF">QP027_01005</name>
</gene>
<dbReference type="Pfam" id="PF03807">
    <property type="entry name" value="F420_oxidored"/>
    <property type="match status" value="1"/>
</dbReference>
<dbReference type="InterPro" id="IPR028939">
    <property type="entry name" value="P5C_Rdtase_cat_N"/>
</dbReference>